<comment type="caution">
    <text evidence="2">The sequence shown here is derived from an EMBL/GenBank/DDBJ whole genome shotgun (WGS) entry which is preliminary data.</text>
</comment>
<dbReference type="AlphaFoldDB" id="A0A9X1QS58"/>
<dbReference type="Proteomes" id="UP001139336">
    <property type="component" value="Unassembled WGS sequence"/>
</dbReference>
<name>A0A9X1QS58_9CORY</name>
<gene>
    <name evidence="2" type="ORF">L1O03_11405</name>
</gene>
<protein>
    <submittedName>
        <fullName evidence="2">Uncharacterized protein</fullName>
    </submittedName>
</protein>
<organism evidence="2 3">
    <name type="scientific">Corynebacterium uropygiale</name>
    <dbReference type="NCBI Taxonomy" id="1775911"/>
    <lineage>
        <taxon>Bacteria</taxon>
        <taxon>Bacillati</taxon>
        <taxon>Actinomycetota</taxon>
        <taxon>Actinomycetes</taxon>
        <taxon>Mycobacteriales</taxon>
        <taxon>Corynebacteriaceae</taxon>
        <taxon>Corynebacterium</taxon>
    </lineage>
</organism>
<keyword evidence="1" id="KW-1133">Transmembrane helix</keyword>
<sequence>MKNLDKPIQAAAILWITSVPLYLYISMPWWFYPVSLFLLVMAMYFWNYLLSPREGEPDLAAQRKKRYALVLSAIFAVTIISCGVILFL</sequence>
<accession>A0A9X1QS58</accession>
<dbReference type="RefSeq" id="WP_236120126.1">
    <property type="nucleotide sequence ID" value="NZ_JAKGSI010000008.1"/>
</dbReference>
<feature type="transmembrane region" description="Helical" evidence="1">
    <location>
        <begin position="67"/>
        <end position="87"/>
    </location>
</feature>
<reference evidence="2" key="1">
    <citation type="submission" date="2022-01" db="EMBL/GenBank/DDBJ databases">
        <title>Corynebacterium sp. nov isolated from isolated from the feces of the greater white-fronted geese (Anser albifrons) at Poyang Lake, PR China.</title>
        <authorList>
            <person name="Liu Q."/>
        </authorList>
    </citation>
    <scope>NUCLEOTIDE SEQUENCE</scope>
    <source>
        <strain evidence="2">JCM 32435</strain>
    </source>
</reference>
<evidence type="ECO:0000256" key="1">
    <source>
        <dbReference type="SAM" id="Phobius"/>
    </source>
</evidence>
<evidence type="ECO:0000313" key="3">
    <source>
        <dbReference type="Proteomes" id="UP001139336"/>
    </source>
</evidence>
<evidence type="ECO:0000313" key="2">
    <source>
        <dbReference type="EMBL" id="MCF4007771.1"/>
    </source>
</evidence>
<proteinExistence type="predicted"/>
<keyword evidence="1" id="KW-0472">Membrane</keyword>
<keyword evidence="3" id="KW-1185">Reference proteome</keyword>
<feature type="transmembrane region" description="Helical" evidence="1">
    <location>
        <begin position="29"/>
        <end position="46"/>
    </location>
</feature>
<keyword evidence="1" id="KW-0812">Transmembrane</keyword>
<dbReference type="EMBL" id="JAKGSI010000008">
    <property type="protein sequence ID" value="MCF4007771.1"/>
    <property type="molecule type" value="Genomic_DNA"/>
</dbReference>
<feature type="transmembrane region" description="Helical" evidence="1">
    <location>
        <begin position="7"/>
        <end position="23"/>
    </location>
</feature>